<dbReference type="InterPro" id="IPR051157">
    <property type="entry name" value="PDH/Transketolase"/>
</dbReference>
<comment type="similarity">
    <text evidence="2">Belongs to the transketolase family.</text>
</comment>
<gene>
    <name evidence="5" type="ORF">HMPREF9488_00095</name>
</gene>
<comment type="cofactor">
    <cofactor evidence="1">
        <name>thiamine diphosphate</name>
        <dbReference type="ChEBI" id="CHEBI:58937"/>
    </cofactor>
</comment>
<dbReference type="SUPFAM" id="SSF52922">
    <property type="entry name" value="TK C-terminal domain-like"/>
    <property type="match status" value="1"/>
</dbReference>
<dbReference type="CDD" id="cd07033">
    <property type="entry name" value="TPP_PYR_DXS_TK_like"/>
    <property type="match status" value="1"/>
</dbReference>
<dbReference type="Gene3D" id="3.40.50.970">
    <property type="match status" value="1"/>
</dbReference>
<accession>E7G5Q7</accession>
<dbReference type="HOGENOM" id="CLU_009227_1_1_9"/>
<dbReference type="Proteomes" id="UP000003157">
    <property type="component" value="Unassembled WGS sequence"/>
</dbReference>
<dbReference type="InterPro" id="IPR005475">
    <property type="entry name" value="Transketolase-like_Pyr-bd"/>
</dbReference>
<dbReference type="STRING" id="100884.GCA_000269565_01605"/>
<proteinExistence type="inferred from homology"/>
<sequence>MEYKLTTIREIIGDVLCEQGRKNPDIYVIDSDLAKSTTTNKFQNEFPNRFVETGIAEQNAVSIATGIADEGKIPFYVNFAIFVSGTAWTQVRQACYANANVKFIATHPGMDGGYDGASHHANEDIALMRVLPNMKVLVPSNHDEFKKCVQLAIDHEGPVYIRAARDVVPDLPSHFDVEIGHSYCVENNGNDFAMIFEGSTTDLAYRSFETLTNEGFNGQLINIFSIKPMDKDYIRKLAKEVKRIVTVENHSVIGGIGSAISEIVSEMSEHAPVVKIGVEDVFTESGPSLAIKEKYGLNVENIKTKMKEIYE</sequence>
<evidence type="ECO:0000259" key="4">
    <source>
        <dbReference type="SMART" id="SM00861"/>
    </source>
</evidence>
<dbReference type="FunFam" id="3.40.50.970:FF:000129">
    <property type="entry name" value="Transketolase"/>
    <property type="match status" value="1"/>
</dbReference>
<feature type="domain" description="Transketolase-like pyrimidine-binding" evidence="4">
    <location>
        <begin position="6"/>
        <end position="170"/>
    </location>
</feature>
<dbReference type="RefSeq" id="WP_008787223.1">
    <property type="nucleotide sequence ID" value="NZ_AKCB01000001.1"/>
</dbReference>
<dbReference type="OrthoDB" id="8732661at2"/>
<name>E7G5Q7_9FIRM</name>
<dbReference type="EMBL" id="ADKX01000001">
    <property type="protein sequence ID" value="EFW06558.1"/>
    <property type="molecule type" value="Genomic_DNA"/>
</dbReference>
<evidence type="ECO:0000313" key="5">
    <source>
        <dbReference type="EMBL" id="EFW06558.1"/>
    </source>
</evidence>
<dbReference type="Pfam" id="PF02779">
    <property type="entry name" value="Transket_pyr"/>
    <property type="match status" value="1"/>
</dbReference>
<evidence type="ECO:0000256" key="3">
    <source>
        <dbReference type="ARBA" id="ARBA00023052"/>
    </source>
</evidence>
<dbReference type="InterPro" id="IPR033248">
    <property type="entry name" value="Transketolase_C"/>
</dbReference>
<organism evidence="5 6">
    <name type="scientific">Coprobacillus cateniformis</name>
    <dbReference type="NCBI Taxonomy" id="100884"/>
    <lineage>
        <taxon>Bacteria</taxon>
        <taxon>Bacillati</taxon>
        <taxon>Bacillota</taxon>
        <taxon>Erysipelotrichia</taxon>
        <taxon>Erysipelotrichales</taxon>
        <taxon>Coprobacillaceae</taxon>
        <taxon>Coprobacillus</taxon>
    </lineage>
</organism>
<dbReference type="GeneID" id="78229478"/>
<keyword evidence="3" id="KW-0786">Thiamine pyrophosphate</keyword>
<evidence type="ECO:0000256" key="1">
    <source>
        <dbReference type="ARBA" id="ARBA00001964"/>
    </source>
</evidence>
<dbReference type="PANTHER" id="PTHR43825">
    <property type="entry name" value="PYRUVATE DEHYDROGENASE E1 COMPONENT"/>
    <property type="match status" value="1"/>
</dbReference>
<dbReference type="PANTHER" id="PTHR43825:SF1">
    <property type="entry name" value="TRANSKETOLASE-LIKE PYRIMIDINE-BINDING DOMAIN-CONTAINING PROTEIN"/>
    <property type="match status" value="1"/>
</dbReference>
<dbReference type="SUPFAM" id="SSF52518">
    <property type="entry name" value="Thiamin diphosphate-binding fold (THDP-binding)"/>
    <property type="match status" value="1"/>
</dbReference>
<dbReference type="InterPro" id="IPR009014">
    <property type="entry name" value="Transketo_C/PFOR_II"/>
</dbReference>
<reference evidence="5 6" key="1">
    <citation type="submission" date="2010-12" db="EMBL/GenBank/DDBJ databases">
        <title>The Genome Sequence of Coprobacillus sp. strain 29_1.</title>
        <authorList>
            <consortium name="The Broad Institute Genome Sequencing Platform"/>
            <person name="Earl A."/>
            <person name="Ward D."/>
            <person name="Feldgarden M."/>
            <person name="Gevers D."/>
            <person name="Daigneault M."/>
            <person name="Sibley C.D."/>
            <person name="White A."/>
            <person name="Strauss J."/>
            <person name="Allen-Vercoe E."/>
            <person name="Young S.K."/>
            <person name="Zeng Q."/>
            <person name="Gargeya S."/>
            <person name="Fitzgerald M."/>
            <person name="Haas B."/>
            <person name="Abouelleil A."/>
            <person name="Alvarado L."/>
            <person name="Arachchi H.M."/>
            <person name="Berlin A."/>
            <person name="Brown A."/>
            <person name="Chapman S.B."/>
            <person name="Chen Z."/>
            <person name="Dunbar C."/>
            <person name="Freedman E."/>
            <person name="Gearin G."/>
            <person name="Gellesch M."/>
            <person name="Goldberg J."/>
            <person name="Griggs A."/>
            <person name="Gujja S."/>
            <person name="Heilman E."/>
            <person name="Heiman D."/>
            <person name="Howarth C."/>
            <person name="Larson L."/>
            <person name="Lui A."/>
            <person name="MacDonald P.J.P."/>
            <person name="Mehta T."/>
            <person name="Montmayeur A."/>
            <person name="Murphy C."/>
            <person name="Neiman D."/>
            <person name="Pearson M."/>
            <person name="Priest M."/>
            <person name="Roberts A."/>
            <person name="Saif S."/>
            <person name="Shea T."/>
            <person name="Shenoy N."/>
            <person name="Sisk P."/>
            <person name="Stolte C."/>
            <person name="Sykes S."/>
            <person name="White J."/>
            <person name="Yandava C."/>
            <person name="Nusbaum C."/>
            <person name="Birren B."/>
        </authorList>
    </citation>
    <scope>NUCLEOTIDE SEQUENCE [LARGE SCALE GENOMIC DNA]</scope>
    <source>
        <strain evidence="5 6">29_1</strain>
    </source>
</reference>
<keyword evidence="6" id="KW-1185">Reference proteome</keyword>
<dbReference type="Gene3D" id="3.40.50.920">
    <property type="match status" value="1"/>
</dbReference>
<protein>
    <recommendedName>
        <fullName evidence="4">Transketolase-like pyrimidine-binding domain-containing protein</fullName>
    </recommendedName>
</protein>
<evidence type="ECO:0000313" key="6">
    <source>
        <dbReference type="Proteomes" id="UP000003157"/>
    </source>
</evidence>
<comment type="caution">
    <text evidence="5">The sequence shown here is derived from an EMBL/GenBank/DDBJ whole genome shotgun (WGS) entry which is preliminary data.</text>
</comment>
<dbReference type="AlphaFoldDB" id="E7G5Q7"/>
<dbReference type="Pfam" id="PF02780">
    <property type="entry name" value="Transketolase_C"/>
    <property type="match status" value="1"/>
</dbReference>
<dbReference type="SMART" id="SM00861">
    <property type="entry name" value="Transket_pyr"/>
    <property type="match status" value="1"/>
</dbReference>
<evidence type="ECO:0000256" key="2">
    <source>
        <dbReference type="ARBA" id="ARBA00007131"/>
    </source>
</evidence>
<dbReference type="eggNOG" id="COG3958">
    <property type="taxonomic scope" value="Bacteria"/>
</dbReference>
<dbReference type="InterPro" id="IPR029061">
    <property type="entry name" value="THDP-binding"/>
</dbReference>